<name>A0ABR3KVK8_TRISP</name>
<dbReference type="EMBL" id="JBEUSY010000165">
    <property type="protein sequence ID" value="KAL1243746.1"/>
    <property type="molecule type" value="Genomic_DNA"/>
</dbReference>
<comment type="caution">
    <text evidence="2">The sequence shown here is derived from an EMBL/GenBank/DDBJ whole genome shotgun (WGS) entry which is preliminary data.</text>
</comment>
<reference evidence="2 3" key="1">
    <citation type="submission" date="2024-07" db="EMBL/GenBank/DDBJ databases">
        <title>Enhanced genomic and transcriptomic resources for Trichinella pseudospiralis and T. spiralis underpin the discovery of pronounced molecular differences between stages and species.</title>
        <authorList>
            <person name="Pasi K.K."/>
            <person name="La Rosa G."/>
            <person name="Gomez-Morales M.A."/>
            <person name="Tosini F."/>
            <person name="Sumanam S."/>
            <person name="Young N.D."/>
            <person name="Chang B.C."/>
            <person name="Robin G.B."/>
        </authorList>
    </citation>
    <scope>NUCLEOTIDE SEQUENCE [LARGE SCALE GENOMIC DNA]</scope>
    <source>
        <strain evidence="2">ISS534</strain>
    </source>
</reference>
<evidence type="ECO:0000313" key="2">
    <source>
        <dbReference type="EMBL" id="KAL1243746.1"/>
    </source>
</evidence>
<dbReference type="Proteomes" id="UP001558632">
    <property type="component" value="Unassembled WGS sequence"/>
</dbReference>
<evidence type="ECO:0000313" key="3">
    <source>
        <dbReference type="Proteomes" id="UP001558632"/>
    </source>
</evidence>
<dbReference type="CDD" id="cd11428">
    <property type="entry name" value="bHLH_TS_NGN"/>
    <property type="match status" value="1"/>
</dbReference>
<accession>A0ABR3KVK8</accession>
<gene>
    <name evidence="2" type="ORF">TSPI_01003</name>
</gene>
<feature type="domain" description="BHLH" evidence="1">
    <location>
        <begin position="170"/>
        <end position="222"/>
    </location>
</feature>
<keyword evidence="3" id="KW-1185">Reference proteome</keyword>
<dbReference type="PROSITE" id="PS50888">
    <property type="entry name" value="BHLH"/>
    <property type="match status" value="1"/>
</dbReference>
<dbReference type="InterPro" id="IPR011598">
    <property type="entry name" value="bHLH_dom"/>
</dbReference>
<dbReference type="InterPro" id="IPR036638">
    <property type="entry name" value="HLH_DNA-bd_sf"/>
</dbReference>
<protein>
    <submittedName>
        <fullName evidence="2">Neurogenin-3</fullName>
    </submittedName>
</protein>
<organism evidence="2 3">
    <name type="scientific">Trichinella spiralis</name>
    <name type="common">Trichina worm</name>
    <dbReference type="NCBI Taxonomy" id="6334"/>
    <lineage>
        <taxon>Eukaryota</taxon>
        <taxon>Metazoa</taxon>
        <taxon>Ecdysozoa</taxon>
        <taxon>Nematoda</taxon>
        <taxon>Enoplea</taxon>
        <taxon>Dorylaimia</taxon>
        <taxon>Trichinellida</taxon>
        <taxon>Trichinellidae</taxon>
        <taxon>Trichinella</taxon>
    </lineage>
</organism>
<dbReference type="SUPFAM" id="SSF47459">
    <property type="entry name" value="HLH, helix-loop-helix DNA-binding domain"/>
    <property type="match status" value="1"/>
</dbReference>
<proteinExistence type="predicted"/>
<dbReference type="PANTHER" id="PTHR19290:SF163">
    <property type="entry name" value="BASIC HELIX-LOOP-HELIX NEURAL TRANSCRIPTION FACTOR TAP"/>
    <property type="match status" value="1"/>
</dbReference>
<dbReference type="PANTHER" id="PTHR19290">
    <property type="entry name" value="BASIC HELIX-LOOP-HELIX PROTEIN NEUROGENIN-RELATED"/>
    <property type="match status" value="1"/>
</dbReference>
<sequence length="345" mass="39281">MKNANVAPQLHELIDRWSEVTRSTRRRYGLASPLIQQQESLCGPQWSFELARPLDNYKRRLQNARIADWPSTPTLLPLPTLSGYKLAALTFICPFLFTGHCPVWMAITNQPSAGNYASCLNTETMHYFAKPSTVSTTLAATESTPVRPKRKYKPRARAKSPQSLALQRRIRRTKANNRERSRMHHLNDALDRLRNVLPVLPDDSKLTKIETLRMAHNYIMTLTHVLNLSQPVEEEDEDEEVEQQPVVSGQAVAQQYNFSTSPYPMQTTDTCYSLPSQLDIVHPSMPTALPHAQPPSHSINYYNNYYYNGQRPDTDHFYNAWSVEQFPPASTTSASSAMYNCSSYS</sequence>
<dbReference type="SMART" id="SM00353">
    <property type="entry name" value="HLH"/>
    <property type="match status" value="1"/>
</dbReference>
<evidence type="ECO:0000259" key="1">
    <source>
        <dbReference type="PROSITE" id="PS50888"/>
    </source>
</evidence>
<dbReference type="Gene3D" id="4.10.280.10">
    <property type="entry name" value="Helix-loop-helix DNA-binding domain"/>
    <property type="match status" value="1"/>
</dbReference>
<dbReference type="Pfam" id="PF00010">
    <property type="entry name" value="HLH"/>
    <property type="match status" value="1"/>
</dbReference>
<dbReference type="InterPro" id="IPR050359">
    <property type="entry name" value="bHLH_transcription_factors"/>
</dbReference>